<comment type="similarity">
    <text evidence="2">Belongs to the fimbrial protein family.</text>
</comment>
<dbReference type="Proteomes" id="UP000247485">
    <property type="component" value="Unassembled WGS sequence"/>
</dbReference>
<evidence type="ECO:0000256" key="4">
    <source>
        <dbReference type="ARBA" id="ARBA00023263"/>
    </source>
</evidence>
<evidence type="ECO:0000256" key="5">
    <source>
        <dbReference type="SAM" id="SignalP"/>
    </source>
</evidence>
<dbReference type="GO" id="GO:0043709">
    <property type="term" value="P:cell adhesion involved in single-species biofilm formation"/>
    <property type="evidence" value="ECO:0007669"/>
    <property type="project" value="TreeGrafter"/>
</dbReference>
<dbReference type="AlphaFoldDB" id="A0A318FQ11"/>
<evidence type="ECO:0000256" key="2">
    <source>
        <dbReference type="ARBA" id="ARBA00006671"/>
    </source>
</evidence>
<dbReference type="InterPro" id="IPR036937">
    <property type="entry name" value="Adhesion_dom_fimbrial_sf"/>
</dbReference>
<dbReference type="InterPro" id="IPR008966">
    <property type="entry name" value="Adhesion_dom_sf"/>
</dbReference>
<dbReference type="RefSeq" id="WP_110274500.1">
    <property type="nucleotide sequence ID" value="NZ_QJJG01000009.1"/>
</dbReference>
<evidence type="ECO:0000313" key="7">
    <source>
        <dbReference type="EMBL" id="PXW44441.1"/>
    </source>
</evidence>
<dbReference type="Gene3D" id="2.60.40.1090">
    <property type="entry name" value="Fimbrial-type adhesion domain"/>
    <property type="match status" value="1"/>
</dbReference>
<reference evidence="7 8" key="1">
    <citation type="submission" date="2018-05" db="EMBL/GenBank/DDBJ databases">
        <title>Freshwater and sediment microbial communities from various areas in North America, analyzing microbe dynamics in response to fracking.</title>
        <authorList>
            <person name="Lamendella R."/>
        </authorList>
    </citation>
    <scope>NUCLEOTIDE SEQUENCE [LARGE SCALE GENOMIC DNA]</scope>
    <source>
        <strain evidence="7 8">67</strain>
    </source>
</reference>
<keyword evidence="3 5" id="KW-0732">Signal</keyword>
<evidence type="ECO:0000259" key="6">
    <source>
        <dbReference type="Pfam" id="PF00419"/>
    </source>
</evidence>
<organism evidence="7 8">
    <name type="scientific">Klebsiella oxytoca</name>
    <dbReference type="NCBI Taxonomy" id="571"/>
    <lineage>
        <taxon>Bacteria</taxon>
        <taxon>Pseudomonadati</taxon>
        <taxon>Pseudomonadota</taxon>
        <taxon>Gammaproteobacteria</taxon>
        <taxon>Enterobacterales</taxon>
        <taxon>Enterobacteriaceae</taxon>
        <taxon>Klebsiella/Raoultella group</taxon>
        <taxon>Klebsiella</taxon>
    </lineage>
</organism>
<accession>A0A318FQ11</accession>
<dbReference type="EMBL" id="QJJG01000009">
    <property type="protein sequence ID" value="PXW44441.1"/>
    <property type="molecule type" value="Genomic_DNA"/>
</dbReference>
<dbReference type="Gene3D" id="2.60.40.3310">
    <property type="match status" value="1"/>
</dbReference>
<sequence>MKKFIILIFSLLFFSSYSNADCKYDGNTKRMNMPVNPKILGDHSLPVGSVLHVETAGVSSMRTFYDCDVASGGAPDVYRVLINKPLSNIKGVRGGAVYETGIDGIGFQVTDAISGSIIDPQVAVAGTRALTVKSTAGIKQFTIWLIKTKPVIDMSKLSMAATDIEFSAGRPEQVAASTSNTILLVITFNIGNITYRTTSCDISPRSGYNPVNLKDITIDKVKSVSPGNPVKERKEFYLDITCPQASRGKQYIYWFNPISGNSSTKEGVLTNMINKAAGGAENVGFIIYGGTTGTTPIRFFDYSSYSIFSTKAAQEIKLVADYYRIADAVSNGEVKAIMEIIIQEK</sequence>
<gene>
    <name evidence="7" type="ORF">DET57_109125</name>
</gene>
<dbReference type="PANTHER" id="PTHR33420">
    <property type="entry name" value="FIMBRIAL SUBUNIT ELFA-RELATED"/>
    <property type="match status" value="1"/>
</dbReference>
<name>A0A318FQ11_KLEOX</name>
<dbReference type="SUPFAM" id="SSF49401">
    <property type="entry name" value="Bacterial adhesins"/>
    <property type="match status" value="1"/>
</dbReference>
<dbReference type="InterPro" id="IPR000259">
    <property type="entry name" value="Adhesion_dom_fimbrial"/>
</dbReference>
<dbReference type="Pfam" id="PF00419">
    <property type="entry name" value="Fimbrial"/>
    <property type="match status" value="1"/>
</dbReference>
<evidence type="ECO:0000313" key="8">
    <source>
        <dbReference type="Proteomes" id="UP000247485"/>
    </source>
</evidence>
<evidence type="ECO:0000256" key="1">
    <source>
        <dbReference type="ARBA" id="ARBA00004561"/>
    </source>
</evidence>
<dbReference type="InterPro" id="IPR050263">
    <property type="entry name" value="Bact_Fimbrial_Adh_Pro"/>
</dbReference>
<comment type="caution">
    <text evidence="7">The sequence shown here is derived from an EMBL/GenBank/DDBJ whole genome shotgun (WGS) entry which is preliminary data.</text>
</comment>
<protein>
    <submittedName>
        <fullName evidence="7">Type 1 fimbria pilin</fullName>
    </submittedName>
</protein>
<feature type="domain" description="Fimbrial-type adhesion" evidence="6">
    <location>
        <begin position="192"/>
        <end position="342"/>
    </location>
</feature>
<keyword evidence="4" id="KW-0281">Fimbrium</keyword>
<evidence type="ECO:0000256" key="3">
    <source>
        <dbReference type="ARBA" id="ARBA00022729"/>
    </source>
</evidence>
<comment type="subcellular location">
    <subcellularLocation>
        <location evidence="1">Fimbrium</location>
    </subcellularLocation>
</comment>
<dbReference type="GO" id="GO:0009289">
    <property type="term" value="C:pilus"/>
    <property type="evidence" value="ECO:0007669"/>
    <property type="project" value="UniProtKB-SubCell"/>
</dbReference>
<feature type="signal peptide" evidence="5">
    <location>
        <begin position="1"/>
        <end position="20"/>
    </location>
</feature>
<proteinExistence type="inferred from homology"/>
<dbReference type="PANTHER" id="PTHR33420:SF3">
    <property type="entry name" value="FIMBRIAL SUBUNIT ELFA"/>
    <property type="match status" value="1"/>
</dbReference>
<feature type="chain" id="PRO_5016408213" evidence="5">
    <location>
        <begin position="21"/>
        <end position="345"/>
    </location>
</feature>